<dbReference type="AlphaFoldDB" id="A0A9X3I7J9"/>
<dbReference type="EMBL" id="JAPJUH010000001">
    <property type="protein sequence ID" value="MCX3263847.1"/>
    <property type="molecule type" value="Genomic_DNA"/>
</dbReference>
<protein>
    <submittedName>
        <fullName evidence="1">Uncharacterized protein</fullName>
    </submittedName>
</protein>
<accession>A0A9X3I7J9</accession>
<comment type="caution">
    <text evidence="1">The sequence shown here is derived from an EMBL/GenBank/DDBJ whole genome shotgun (WGS) entry which is preliminary data.</text>
</comment>
<keyword evidence="2" id="KW-1185">Reference proteome</keyword>
<organism evidence="1 2">
    <name type="scientific">Pedobacter agri</name>
    <dbReference type="NCBI Taxonomy" id="454586"/>
    <lineage>
        <taxon>Bacteria</taxon>
        <taxon>Pseudomonadati</taxon>
        <taxon>Bacteroidota</taxon>
        <taxon>Sphingobacteriia</taxon>
        <taxon>Sphingobacteriales</taxon>
        <taxon>Sphingobacteriaceae</taxon>
        <taxon>Pedobacter</taxon>
    </lineage>
</organism>
<dbReference type="InterPro" id="IPR029062">
    <property type="entry name" value="Class_I_gatase-like"/>
</dbReference>
<proteinExistence type="predicted"/>
<evidence type="ECO:0000313" key="2">
    <source>
        <dbReference type="Proteomes" id="UP001142592"/>
    </source>
</evidence>
<reference evidence="1" key="1">
    <citation type="submission" date="2022-11" db="EMBL/GenBank/DDBJ databases">
        <authorList>
            <person name="Graham C."/>
            <person name="Newman J.D."/>
        </authorList>
    </citation>
    <scope>NUCLEOTIDE SEQUENCE</scope>
    <source>
        <strain evidence="1">DSM 19486</strain>
    </source>
</reference>
<dbReference type="Proteomes" id="UP001142592">
    <property type="component" value="Unassembled WGS sequence"/>
</dbReference>
<dbReference type="RefSeq" id="WP_010601557.1">
    <property type="nucleotide sequence ID" value="NZ_JAPJUH010000001.1"/>
</dbReference>
<dbReference type="Gene3D" id="3.40.50.880">
    <property type="match status" value="1"/>
</dbReference>
<sequence length="725" mass="82637">MKKLKFYASISFLAWAYMHQGNVAAQVKSKQKTSFQVSAPWSPDYDVRSDIAMVYGINDDGGKFEERVKGYRDKGYEVQFMTGIAWGQYKDYFLGEWDGKNHLDEGQMMRNGETIWHGKNVPYIVPTATFLTYMKTHVKRAIDAGVTAIYLEEPEFWARAGYSQTFKDEWQKYYGFPWMAQHESPEATYLSSKLKYQLYFNALKEVFSYVKTYSESKGKRVKCFVPTHSLINYSSWQIVSPEASLANLEGMDGYIAQVWTGTSREPIYYNGVEKERVFENAFLEYGSMVSMTAPTGRKIYFLTDPIEDRSRSWDDYKVNYEATFTAELLYPMVDNYEVMPWPNRIYRGKFPVEGMKERQPISPAYATQMQVMVNSLNQMPLSKNTLNGSHGIGVLLSNSMMFQRFPTHQGYDDPQLSNFYGMAIPLLKQGIPVETVHVENLANKNTLKDIKVLIMSYANMKPLSADFHLELAKWVKNGGVLLYYGRDNDPFQNVKEWWNSNGNTFKAPSEHLFGLLNVPQSESGGIYEVGKGKVYLVRKDPKELILKANGDEDFMVNVKRAYENDAKAGKFIVKNNFVLERGPFVIAAVLDESQSKEPLILNGTFIDLFDPALPVLNTKTIQPNTQAYLFDVNKTENKNKPQVLAAAARITDEVSTKKSYQFLAKSPSKTNNIMRILLAGKPTKITASTGGKNLSLTQNNWDEKSKTLLLGFENFSEGVNVNISW</sequence>
<evidence type="ECO:0000313" key="1">
    <source>
        <dbReference type="EMBL" id="MCX3263847.1"/>
    </source>
</evidence>
<name>A0A9X3I7J9_9SPHI</name>
<gene>
    <name evidence="1" type="ORF">OQZ29_03775</name>
</gene>